<protein>
    <submittedName>
        <fullName evidence="2">Uncharacterized protein</fullName>
    </submittedName>
</protein>
<name>A0A8H6VK50_9PEZI</name>
<gene>
    <name evidence="2" type="ORF">HII31_07671</name>
</gene>
<feature type="region of interest" description="Disordered" evidence="1">
    <location>
        <begin position="55"/>
        <end position="79"/>
    </location>
</feature>
<evidence type="ECO:0000313" key="3">
    <source>
        <dbReference type="Proteomes" id="UP000660729"/>
    </source>
</evidence>
<proteinExistence type="predicted"/>
<evidence type="ECO:0000313" key="2">
    <source>
        <dbReference type="EMBL" id="KAF7190979.1"/>
    </source>
</evidence>
<organism evidence="2 3">
    <name type="scientific">Pseudocercospora fuligena</name>
    <dbReference type="NCBI Taxonomy" id="685502"/>
    <lineage>
        <taxon>Eukaryota</taxon>
        <taxon>Fungi</taxon>
        <taxon>Dikarya</taxon>
        <taxon>Ascomycota</taxon>
        <taxon>Pezizomycotina</taxon>
        <taxon>Dothideomycetes</taxon>
        <taxon>Dothideomycetidae</taxon>
        <taxon>Mycosphaerellales</taxon>
        <taxon>Mycosphaerellaceae</taxon>
        <taxon>Pseudocercospora</taxon>
    </lineage>
</organism>
<dbReference type="Proteomes" id="UP000660729">
    <property type="component" value="Unassembled WGS sequence"/>
</dbReference>
<reference evidence="2" key="1">
    <citation type="submission" date="2020-04" db="EMBL/GenBank/DDBJ databases">
        <title>Draft genome resource of the tomato pathogen Pseudocercospora fuligena.</title>
        <authorList>
            <person name="Zaccaron A."/>
        </authorList>
    </citation>
    <scope>NUCLEOTIDE SEQUENCE</scope>
    <source>
        <strain evidence="2">PF001</strain>
    </source>
</reference>
<comment type="caution">
    <text evidence="2">The sequence shown here is derived from an EMBL/GenBank/DDBJ whole genome shotgun (WGS) entry which is preliminary data.</text>
</comment>
<dbReference type="EMBL" id="JABCIY010000166">
    <property type="protein sequence ID" value="KAF7190979.1"/>
    <property type="molecule type" value="Genomic_DNA"/>
</dbReference>
<accession>A0A8H6VK50</accession>
<evidence type="ECO:0000256" key="1">
    <source>
        <dbReference type="SAM" id="MobiDB-lite"/>
    </source>
</evidence>
<dbReference type="AlphaFoldDB" id="A0A8H6VK50"/>
<keyword evidence="3" id="KW-1185">Reference proteome</keyword>
<dbReference type="OrthoDB" id="5424391at2759"/>
<sequence length="398" mass="45994">MLARSSLRFFRGLARYQSSHRHVASTLLRSIDPISGLRNRYFSASCRPLQAAVESREASDTLQAPSQRLGPKSEETENTPTVPITLTEFETLAKYGAATIDHARGCLEHLKAQLLPLALEERREAAAKTDAGRKILLWLWTEYGSDPAAFLHTGKARIGPDLCWFLLAQGLEEYLWKWIEREIPSAADLNNFSDLENERQRLLWTGPLLAGLLQAHYEWATDASLDVALKAFKKAREAFSVYGERGDKFVEIPFWTMSKITQDDFTCDASLYEILIDFHNKSKSLHRDLHLWRFRFGALALNRPSNPDPEAFLQWFRQFTPKVMRRYHPKARNANAAYMMKAAYILRHQMRADEATELERFVEKEARQVWSNRRKTLEDLDARRGLVNIRRNDVTIPW</sequence>